<dbReference type="Gene3D" id="1.25.40.10">
    <property type="entry name" value="Tetratricopeptide repeat domain"/>
    <property type="match status" value="1"/>
</dbReference>
<gene>
    <name evidence="9" type="primary">aipl1</name>
</gene>
<evidence type="ECO:0000313" key="9">
    <source>
        <dbReference type="Ensembl" id="ENSSLUP00000028574.1"/>
    </source>
</evidence>
<protein>
    <submittedName>
        <fullName evidence="9">Aryl hydrocarbon receptor interacting protein like 1</fullName>
    </submittedName>
</protein>
<feature type="region of interest" description="Disordered" evidence="7">
    <location>
        <begin position="243"/>
        <end position="274"/>
    </location>
</feature>
<evidence type="ECO:0000256" key="4">
    <source>
        <dbReference type="ARBA" id="ARBA00022737"/>
    </source>
</evidence>
<feature type="domain" description="AIP/AIPL N-terminal FKBP-type PPIase" evidence="8">
    <location>
        <begin position="30"/>
        <end position="153"/>
    </location>
</feature>
<dbReference type="GO" id="GO:0005737">
    <property type="term" value="C:cytoplasm"/>
    <property type="evidence" value="ECO:0007669"/>
    <property type="project" value="UniProtKB-SubCell"/>
</dbReference>
<dbReference type="SUPFAM" id="SSF54534">
    <property type="entry name" value="FKBP-like"/>
    <property type="match status" value="1"/>
</dbReference>
<feature type="compositionally biased region" description="Basic and acidic residues" evidence="7">
    <location>
        <begin position="261"/>
        <end position="274"/>
    </location>
</feature>
<keyword evidence="5" id="KW-0802">TPR repeat</keyword>
<evidence type="ECO:0000256" key="2">
    <source>
        <dbReference type="ARBA" id="ARBA00004496"/>
    </source>
</evidence>
<comment type="subcellular location">
    <subcellularLocation>
        <location evidence="2">Cytoplasm</location>
    </subcellularLocation>
    <subcellularLocation>
        <location evidence="1">Nucleus</location>
    </subcellularLocation>
</comment>
<keyword evidence="10" id="KW-1185">Reference proteome</keyword>
<dbReference type="InterPro" id="IPR039663">
    <property type="entry name" value="AIP/AIPL1/TTC9"/>
</dbReference>
<dbReference type="GO" id="GO:0005634">
    <property type="term" value="C:nucleus"/>
    <property type="evidence" value="ECO:0007669"/>
    <property type="project" value="UniProtKB-SubCell"/>
</dbReference>
<keyword evidence="6" id="KW-0539">Nucleus</keyword>
<keyword evidence="4" id="KW-0677">Repeat</keyword>
<name>A0A8C9YTP5_SANLU</name>
<dbReference type="InterPro" id="IPR011990">
    <property type="entry name" value="TPR-like_helical_dom_sf"/>
</dbReference>
<dbReference type="InterPro" id="IPR046357">
    <property type="entry name" value="PPIase_dom_sf"/>
</dbReference>
<organism evidence="9 10">
    <name type="scientific">Sander lucioperca</name>
    <name type="common">Pike-perch</name>
    <name type="synonym">Perca lucioperca</name>
    <dbReference type="NCBI Taxonomy" id="283035"/>
    <lineage>
        <taxon>Eukaryota</taxon>
        <taxon>Metazoa</taxon>
        <taxon>Chordata</taxon>
        <taxon>Craniata</taxon>
        <taxon>Vertebrata</taxon>
        <taxon>Euteleostomi</taxon>
        <taxon>Actinopterygii</taxon>
        <taxon>Neopterygii</taxon>
        <taxon>Teleostei</taxon>
        <taxon>Neoteleostei</taxon>
        <taxon>Acanthomorphata</taxon>
        <taxon>Eupercaria</taxon>
        <taxon>Perciformes</taxon>
        <taxon>Percoidei</taxon>
        <taxon>Percidae</taxon>
        <taxon>Luciopercinae</taxon>
        <taxon>Sander</taxon>
    </lineage>
</organism>
<evidence type="ECO:0000256" key="6">
    <source>
        <dbReference type="ARBA" id="ARBA00023242"/>
    </source>
</evidence>
<evidence type="ECO:0000256" key="5">
    <source>
        <dbReference type="ARBA" id="ARBA00022803"/>
    </source>
</evidence>
<sequence>MQDTMLLGLEGIKKTILHGGTGDIPKLITGTKVTFHFRTQLCDDERTVIDDSKVAGTPMEIVIGNMFKLDIWETLLSSLRIGEVAEFWCDTIHTGVYPLVSKSMRRIAEGKDPVEWHIHTCGMANMFAYHSLGYDDLDELMKEPKPLYFVLELEAYRERLKVVPVLHGHGNKLYKQGHYQQATQKYKEAIICIKNVQTKEKAWEAQWLKLEKMANTLTLNYCQCLLRMEEYYEAIEHTTDIINQNPGGGSAGFQQGAGPGPRHEEGRQERAGCA</sequence>
<dbReference type="Gene3D" id="3.10.50.40">
    <property type="match status" value="1"/>
</dbReference>
<dbReference type="SUPFAM" id="SSF48452">
    <property type="entry name" value="TPR-like"/>
    <property type="match status" value="1"/>
</dbReference>
<evidence type="ECO:0000256" key="3">
    <source>
        <dbReference type="ARBA" id="ARBA00022490"/>
    </source>
</evidence>
<accession>A0A8C9YTP5</accession>
<dbReference type="PANTHER" id="PTHR11242:SF2">
    <property type="entry name" value="ARYL-HYDROCARBON-INTERACTING PROTEIN-LIKE 1"/>
    <property type="match status" value="1"/>
</dbReference>
<dbReference type="Pfam" id="PF23322">
    <property type="entry name" value="PPIase_AIP"/>
    <property type="match status" value="1"/>
</dbReference>
<evidence type="ECO:0000256" key="1">
    <source>
        <dbReference type="ARBA" id="ARBA00004123"/>
    </source>
</evidence>
<dbReference type="GO" id="GO:0003755">
    <property type="term" value="F:peptidyl-prolyl cis-trans isomerase activity"/>
    <property type="evidence" value="ECO:0007669"/>
    <property type="project" value="InterPro"/>
</dbReference>
<dbReference type="PANTHER" id="PTHR11242">
    <property type="entry name" value="ARYL HYDROCARBON RECEPTOR INTERACTING PROTEIN RELATED"/>
    <property type="match status" value="1"/>
</dbReference>
<evidence type="ECO:0000313" key="10">
    <source>
        <dbReference type="Proteomes" id="UP000694568"/>
    </source>
</evidence>
<reference evidence="9" key="1">
    <citation type="submission" date="2025-08" db="UniProtKB">
        <authorList>
            <consortium name="Ensembl"/>
        </authorList>
    </citation>
    <scope>IDENTIFICATION</scope>
</reference>
<evidence type="ECO:0000259" key="8">
    <source>
        <dbReference type="Pfam" id="PF23322"/>
    </source>
</evidence>
<reference evidence="9" key="2">
    <citation type="submission" date="2025-09" db="UniProtKB">
        <authorList>
            <consortium name="Ensembl"/>
        </authorList>
    </citation>
    <scope>IDENTIFICATION</scope>
</reference>
<dbReference type="Ensembl" id="ENSSLUT00000029497.1">
    <property type="protein sequence ID" value="ENSSLUP00000028574.1"/>
    <property type="gene ID" value="ENSSLUG00000012880.1"/>
</dbReference>
<dbReference type="AlphaFoldDB" id="A0A8C9YTP5"/>
<dbReference type="InterPro" id="IPR056277">
    <property type="entry name" value="PPIase_AIP"/>
</dbReference>
<evidence type="ECO:0000256" key="7">
    <source>
        <dbReference type="SAM" id="MobiDB-lite"/>
    </source>
</evidence>
<dbReference type="GeneTree" id="ENSGT00390000001289"/>
<keyword evidence="3" id="KW-0963">Cytoplasm</keyword>
<proteinExistence type="predicted"/>
<feature type="compositionally biased region" description="Gly residues" evidence="7">
    <location>
        <begin position="246"/>
        <end position="259"/>
    </location>
</feature>
<dbReference type="Proteomes" id="UP000694568">
    <property type="component" value="Unplaced"/>
</dbReference>